<evidence type="ECO:0000256" key="1">
    <source>
        <dbReference type="ARBA" id="ARBA00009995"/>
    </source>
</evidence>
<keyword evidence="4" id="KW-0812">Transmembrane</keyword>
<evidence type="ECO:0000256" key="4">
    <source>
        <dbReference type="SAM" id="Phobius"/>
    </source>
</evidence>
<dbReference type="Gene3D" id="3.40.50.2000">
    <property type="entry name" value="Glycogen Phosphorylase B"/>
    <property type="match status" value="2"/>
</dbReference>
<proteinExistence type="inferred from homology"/>
<feature type="transmembrane region" description="Helical" evidence="4">
    <location>
        <begin position="472"/>
        <end position="497"/>
    </location>
</feature>
<dbReference type="AlphaFoldDB" id="A0AAD9K4A5"/>
<gene>
    <name evidence="6" type="ORF">LSH36_63g06043</name>
</gene>
<accession>A0AAD9K4A5</accession>
<dbReference type="Pfam" id="PF00201">
    <property type="entry name" value="UDPGT"/>
    <property type="match status" value="1"/>
</dbReference>
<dbReference type="GO" id="GO:0008194">
    <property type="term" value="F:UDP-glycosyltransferase activity"/>
    <property type="evidence" value="ECO:0007669"/>
    <property type="project" value="InterPro"/>
</dbReference>
<dbReference type="EMBL" id="JAODUP010000063">
    <property type="protein sequence ID" value="KAK2164462.1"/>
    <property type="molecule type" value="Genomic_DNA"/>
</dbReference>
<keyword evidence="3" id="KW-0808">Transferase</keyword>
<evidence type="ECO:0000256" key="5">
    <source>
        <dbReference type="SAM" id="SignalP"/>
    </source>
</evidence>
<evidence type="ECO:0000313" key="7">
    <source>
        <dbReference type="Proteomes" id="UP001208570"/>
    </source>
</evidence>
<dbReference type="Proteomes" id="UP001208570">
    <property type="component" value="Unassembled WGS sequence"/>
</dbReference>
<keyword evidence="2" id="KW-0328">Glycosyltransferase</keyword>
<evidence type="ECO:0000256" key="3">
    <source>
        <dbReference type="ARBA" id="ARBA00022679"/>
    </source>
</evidence>
<dbReference type="InterPro" id="IPR050271">
    <property type="entry name" value="UDP-glycosyltransferase"/>
</dbReference>
<keyword evidence="4" id="KW-1133">Transmembrane helix</keyword>
<dbReference type="CDD" id="cd03784">
    <property type="entry name" value="GT1_Gtf-like"/>
    <property type="match status" value="1"/>
</dbReference>
<feature type="chain" id="PRO_5042282463" description="Glucuronosyltransferase" evidence="5">
    <location>
        <begin position="21"/>
        <end position="527"/>
    </location>
</feature>
<organism evidence="6 7">
    <name type="scientific">Paralvinella palmiformis</name>
    <dbReference type="NCBI Taxonomy" id="53620"/>
    <lineage>
        <taxon>Eukaryota</taxon>
        <taxon>Metazoa</taxon>
        <taxon>Spiralia</taxon>
        <taxon>Lophotrochozoa</taxon>
        <taxon>Annelida</taxon>
        <taxon>Polychaeta</taxon>
        <taxon>Sedentaria</taxon>
        <taxon>Canalipalpata</taxon>
        <taxon>Terebellida</taxon>
        <taxon>Terebelliformia</taxon>
        <taxon>Alvinellidae</taxon>
        <taxon>Paralvinella</taxon>
    </lineage>
</organism>
<evidence type="ECO:0000256" key="2">
    <source>
        <dbReference type="ARBA" id="ARBA00022676"/>
    </source>
</evidence>
<evidence type="ECO:0000313" key="6">
    <source>
        <dbReference type="EMBL" id="KAK2164462.1"/>
    </source>
</evidence>
<comment type="similarity">
    <text evidence="1">Belongs to the UDP-glycosyltransferase family.</text>
</comment>
<evidence type="ECO:0008006" key="8">
    <source>
        <dbReference type="Google" id="ProtNLM"/>
    </source>
</evidence>
<dbReference type="SUPFAM" id="SSF53756">
    <property type="entry name" value="UDP-Glycosyltransferase/glycogen phosphorylase"/>
    <property type="match status" value="1"/>
</dbReference>
<dbReference type="PANTHER" id="PTHR48043">
    <property type="entry name" value="EG:EG0003.4 PROTEIN-RELATED"/>
    <property type="match status" value="1"/>
</dbReference>
<sequence length="527" mass="59566">MARLMLLLAISGILITTSAAFRILTIPCSHKGHINMFSIMARAFKDSGHDVDVLVMESRRSLVDSKGVTAVPYNTVPEARSLETNEFLEKTIMSDLTSAFDLFSEITRLSTILIEGILQDTNLMEKLEKAHYDLVIVDGIDFARALYIIPYTLGIKYMTVTARYNPWGAGVPALPSVDHLAGISSPITENSTIFEKIQNILKSVMVYRNMPPPILQDSIIARYAPTRPKATFDDLFRASEMWITNLDTVCLDWPRLHSNHFQFVLGLSLEPPKPLPEDLEAFVQGSKVGVIIVTFGSALMNIPVEMLEKMLPVFAQIEHRVLIRHSGQIDGKVPANVKMMSWIPQSDLLAHPKTKIFITHGGGNGQLEAVYNSVPMITIPMFGDQFYNADRAKLRGFAITLNKQTFTSDDLLRAIKFFSKDKQTKERIRQCSAKLRRMPNAHDTVVFWAEHVIQFGGDHLKPVSFRVPLWKAFMLDILALFMIIVLIIYTLLLFVAYKLYRKFFSAGKDVRIKSLCRLQLSFMAIFM</sequence>
<dbReference type="InterPro" id="IPR002213">
    <property type="entry name" value="UDP_glucos_trans"/>
</dbReference>
<feature type="signal peptide" evidence="5">
    <location>
        <begin position="1"/>
        <end position="20"/>
    </location>
</feature>
<reference evidence="6" key="1">
    <citation type="journal article" date="2023" name="Mol. Biol. Evol.">
        <title>Third-Generation Sequencing Reveals the Adaptive Role of the Epigenome in Three Deep-Sea Polychaetes.</title>
        <authorList>
            <person name="Perez M."/>
            <person name="Aroh O."/>
            <person name="Sun Y."/>
            <person name="Lan Y."/>
            <person name="Juniper S.K."/>
            <person name="Young C.R."/>
            <person name="Angers B."/>
            <person name="Qian P.Y."/>
        </authorList>
    </citation>
    <scope>NUCLEOTIDE SEQUENCE</scope>
    <source>
        <strain evidence="6">P08H-3</strain>
    </source>
</reference>
<keyword evidence="4" id="KW-0472">Membrane</keyword>
<keyword evidence="5" id="KW-0732">Signal</keyword>
<protein>
    <recommendedName>
        <fullName evidence="8">Glucuronosyltransferase</fullName>
    </recommendedName>
</protein>
<dbReference type="FunFam" id="3.40.50.2000:FF:000021">
    <property type="entry name" value="UDP-glucuronosyltransferase"/>
    <property type="match status" value="1"/>
</dbReference>
<comment type="caution">
    <text evidence="6">The sequence shown here is derived from an EMBL/GenBank/DDBJ whole genome shotgun (WGS) entry which is preliminary data.</text>
</comment>
<dbReference type="PANTHER" id="PTHR48043:SF145">
    <property type="entry name" value="FI06409P-RELATED"/>
    <property type="match status" value="1"/>
</dbReference>
<keyword evidence="7" id="KW-1185">Reference proteome</keyword>
<name>A0AAD9K4A5_9ANNE</name>